<dbReference type="Gene3D" id="3.30.230.90">
    <property type="match status" value="1"/>
</dbReference>
<gene>
    <name evidence="1" type="ORF">RMAR00112_LOCUS26563</name>
</gene>
<evidence type="ECO:0000313" key="1">
    <source>
        <dbReference type="EMBL" id="CAE0058507.1"/>
    </source>
</evidence>
<accession>A0A7S3EJE8</accession>
<dbReference type="AlphaFoldDB" id="A0A7S3EJE8"/>
<dbReference type="InterPro" id="IPR053720">
    <property type="entry name" value="Psm_Assembly_Chaperone"/>
</dbReference>
<protein>
    <recommendedName>
        <fullName evidence="2">Proteasome assembly chaperone 3</fullName>
    </recommendedName>
</protein>
<proteinExistence type="predicted"/>
<dbReference type="Pfam" id="PF10178">
    <property type="entry name" value="PAC3"/>
    <property type="match status" value="1"/>
</dbReference>
<dbReference type="EMBL" id="HBHW01034448">
    <property type="protein sequence ID" value="CAE0058507.1"/>
    <property type="molecule type" value="Transcribed_RNA"/>
</dbReference>
<dbReference type="InterPro" id="IPR018788">
    <property type="entry name" value="Proteasome_assmbl_chp_3"/>
</dbReference>
<organism evidence="1">
    <name type="scientific">Rhodosorus marinus</name>
    <dbReference type="NCBI Taxonomy" id="101924"/>
    <lineage>
        <taxon>Eukaryota</taxon>
        <taxon>Rhodophyta</taxon>
        <taxon>Stylonematophyceae</taxon>
        <taxon>Stylonematales</taxon>
        <taxon>Stylonemataceae</taxon>
        <taxon>Rhodosorus</taxon>
    </lineage>
</organism>
<evidence type="ECO:0008006" key="2">
    <source>
        <dbReference type="Google" id="ProtNLM"/>
    </source>
</evidence>
<sequence>MKFAEADASHPVHSVKQLEADIAGVKTLFFAEKFSDRILILISQTGKIGTIIQAAREITMDGNPSFTVQTLLGAPSEDLSLDLCARRIIESVAMTSTTSLPVLLCVSLQGTSVPQEHVKRLVEIVEENKVW</sequence>
<dbReference type="PANTHER" id="PTHR31051">
    <property type="entry name" value="PROTEASOME ASSEMBLY CHAPERONE 3"/>
    <property type="match status" value="1"/>
</dbReference>
<reference evidence="1" key="1">
    <citation type="submission" date="2021-01" db="EMBL/GenBank/DDBJ databases">
        <authorList>
            <person name="Corre E."/>
            <person name="Pelletier E."/>
            <person name="Niang G."/>
            <person name="Scheremetjew M."/>
            <person name="Finn R."/>
            <person name="Kale V."/>
            <person name="Holt S."/>
            <person name="Cochrane G."/>
            <person name="Meng A."/>
            <person name="Brown T."/>
            <person name="Cohen L."/>
        </authorList>
    </citation>
    <scope>NUCLEOTIDE SEQUENCE</scope>
    <source>
        <strain evidence="1">CCMP 769</strain>
    </source>
</reference>
<dbReference type="PANTHER" id="PTHR31051:SF1">
    <property type="entry name" value="PROTEASOME ASSEMBLY CHAPERONE 3"/>
    <property type="match status" value="1"/>
</dbReference>
<name>A0A7S3EJE8_9RHOD</name>
<dbReference type="GO" id="GO:0043248">
    <property type="term" value="P:proteasome assembly"/>
    <property type="evidence" value="ECO:0007669"/>
    <property type="project" value="InterPro"/>
</dbReference>